<dbReference type="HOGENOM" id="CLU_240931_0_0_1"/>
<proteinExistence type="predicted"/>
<dbReference type="GO" id="GO:0006886">
    <property type="term" value="P:intracellular protein transport"/>
    <property type="evidence" value="ECO:0007669"/>
    <property type="project" value="InterPro"/>
</dbReference>
<protein>
    <recommendedName>
        <fullName evidence="1">Anaphase-promoting complex subunit 4</fullName>
    </recommendedName>
</protein>
<dbReference type="Pfam" id="PF12896">
    <property type="entry name" value="ANAPC4"/>
    <property type="match status" value="1"/>
</dbReference>
<dbReference type="Pfam" id="PF25574">
    <property type="entry name" value="TPR_IMB1"/>
    <property type="match status" value="1"/>
</dbReference>
<dbReference type="PANTHER" id="PTHR13260">
    <property type="entry name" value="ANAPHASE PROMOTING COMPLEX SUBUNIT 4 APC4"/>
    <property type="match status" value="1"/>
</dbReference>
<dbReference type="Pfam" id="PF13513">
    <property type="entry name" value="HEAT_EZ"/>
    <property type="match status" value="1"/>
</dbReference>
<evidence type="ECO:0000256" key="2">
    <source>
        <dbReference type="ARBA" id="ARBA00022618"/>
    </source>
</evidence>
<dbReference type="SMART" id="SM00913">
    <property type="entry name" value="IBN_N"/>
    <property type="match status" value="1"/>
</dbReference>
<dbReference type="GO" id="GO:0031267">
    <property type="term" value="F:small GTPase binding"/>
    <property type="evidence" value="ECO:0007669"/>
    <property type="project" value="InterPro"/>
</dbReference>
<dbReference type="GO" id="GO:0005680">
    <property type="term" value="C:anaphase-promoting complex"/>
    <property type="evidence" value="ECO:0007669"/>
    <property type="project" value="InterPro"/>
</dbReference>
<keyword evidence="6" id="KW-0131">Cell cycle</keyword>
<dbReference type="VEuPathDB" id="FungiDB:I7I53_02703"/>
<dbReference type="GO" id="GO:0070979">
    <property type="term" value="P:protein K11-linked ubiquitination"/>
    <property type="evidence" value="ECO:0007669"/>
    <property type="project" value="TreeGrafter"/>
</dbReference>
<dbReference type="GO" id="GO:0031145">
    <property type="term" value="P:anaphase-promoting complex-dependent catabolic process"/>
    <property type="evidence" value="ECO:0007669"/>
    <property type="project" value="InterPro"/>
</dbReference>
<dbReference type="OrthoDB" id="2110451at2759"/>
<gene>
    <name evidence="8" type="ORF">HCEG_03402</name>
</gene>
<dbReference type="SUPFAM" id="SSF50978">
    <property type="entry name" value="WD40 repeat-like"/>
    <property type="match status" value="1"/>
</dbReference>
<dbReference type="InterPro" id="IPR036322">
    <property type="entry name" value="WD40_repeat_dom_sf"/>
</dbReference>
<dbReference type="PANTHER" id="PTHR13260:SF0">
    <property type="entry name" value="ANAPHASE-PROMOTING COMPLEX SUBUNIT 4"/>
    <property type="match status" value="1"/>
</dbReference>
<dbReference type="InterPro" id="IPR024790">
    <property type="entry name" value="APC4_long_dom"/>
</dbReference>
<dbReference type="InterPro" id="IPR015943">
    <property type="entry name" value="WD40/YVTN_repeat-like_dom_sf"/>
</dbReference>
<dbReference type="Pfam" id="PF12894">
    <property type="entry name" value="ANAPC4_WD40"/>
    <property type="match status" value="1"/>
</dbReference>
<evidence type="ECO:0000256" key="4">
    <source>
        <dbReference type="ARBA" id="ARBA00022776"/>
    </source>
</evidence>
<dbReference type="InterPro" id="IPR024977">
    <property type="entry name" value="Apc4-like_WD40_dom"/>
</dbReference>
<dbReference type="InterPro" id="IPR001494">
    <property type="entry name" value="Importin-beta_N"/>
</dbReference>
<evidence type="ECO:0000256" key="5">
    <source>
        <dbReference type="ARBA" id="ARBA00022786"/>
    </source>
</evidence>
<keyword evidence="5" id="KW-0833">Ubl conjugation pathway</keyword>
<evidence type="ECO:0000313" key="9">
    <source>
        <dbReference type="Proteomes" id="UP000008142"/>
    </source>
</evidence>
<evidence type="ECO:0000256" key="3">
    <source>
        <dbReference type="ARBA" id="ARBA00022737"/>
    </source>
</evidence>
<dbReference type="InterPro" id="IPR016024">
    <property type="entry name" value="ARM-type_fold"/>
</dbReference>
<feature type="domain" description="Importin N-terminal" evidence="7">
    <location>
        <begin position="957"/>
        <end position="1038"/>
    </location>
</feature>
<dbReference type="GO" id="GO:0051301">
    <property type="term" value="P:cell division"/>
    <property type="evidence" value="ECO:0007669"/>
    <property type="project" value="UniProtKB-KW"/>
</dbReference>
<dbReference type="EMBL" id="DS990638">
    <property type="protein sequence ID" value="EGC44187.1"/>
    <property type="molecule type" value="Genomic_DNA"/>
</dbReference>
<dbReference type="Gene3D" id="2.130.10.10">
    <property type="entry name" value="YVTN repeat-like/Quinoprotein amine dehydrogenase"/>
    <property type="match status" value="1"/>
</dbReference>
<keyword evidence="2" id="KW-0132">Cell division</keyword>
<dbReference type="PROSITE" id="PS50166">
    <property type="entry name" value="IMPORTIN_B_NT"/>
    <property type="match status" value="1"/>
</dbReference>
<dbReference type="InterPro" id="IPR024789">
    <property type="entry name" value="APC4"/>
</dbReference>
<dbReference type="InterPro" id="IPR058584">
    <property type="entry name" value="IMB1_TNPO1-like_TPR"/>
</dbReference>
<keyword evidence="4" id="KW-0498">Mitosis</keyword>
<dbReference type="SUPFAM" id="SSF48371">
    <property type="entry name" value="ARM repeat"/>
    <property type="match status" value="1"/>
</dbReference>
<dbReference type="Proteomes" id="UP000008142">
    <property type="component" value="Unassembled WGS sequence"/>
</dbReference>
<evidence type="ECO:0000259" key="7">
    <source>
        <dbReference type="PROSITE" id="PS50166"/>
    </source>
</evidence>
<dbReference type="STRING" id="544711.F0UFT0"/>
<accession>F0UFT0</accession>
<dbReference type="VEuPathDB" id="FungiDB:I7I53_02704"/>
<dbReference type="InterPro" id="IPR011989">
    <property type="entry name" value="ARM-like"/>
</dbReference>
<dbReference type="GO" id="GO:0034399">
    <property type="term" value="C:nuclear periphery"/>
    <property type="evidence" value="ECO:0007669"/>
    <property type="project" value="TreeGrafter"/>
</dbReference>
<organism evidence="9">
    <name type="scientific">Ajellomyces capsulatus (strain H88)</name>
    <name type="common">Darling's disease fungus</name>
    <name type="synonym">Histoplasma capsulatum</name>
    <dbReference type="NCBI Taxonomy" id="544711"/>
    <lineage>
        <taxon>Eukaryota</taxon>
        <taxon>Fungi</taxon>
        <taxon>Dikarya</taxon>
        <taxon>Ascomycota</taxon>
        <taxon>Pezizomycotina</taxon>
        <taxon>Eurotiomycetes</taxon>
        <taxon>Eurotiomycetidae</taxon>
        <taxon>Onygenales</taxon>
        <taxon>Ajellomycetaceae</taxon>
        <taxon>Histoplasma</taxon>
    </lineage>
</organism>
<evidence type="ECO:0000313" key="8">
    <source>
        <dbReference type="EMBL" id="EGC44187.1"/>
    </source>
</evidence>
<dbReference type="Gene3D" id="1.25.10.10">
    <property type="entry name" value="Leucine-rich Repeat Variant"/>
    <property type="match status" value="2"/>
</dbReference>
<dbReference type="Pfam" id="PF03810">
    <property type="entry name" value="IBN_N"/>
    <property type="match status" value="1"/>
</dbReference>
<keyword evidence="3" id="KW-0677">Repeat</keyword>
<reference evidence="9" key="1">
    <citation type="submission" date="2008-07" db="EMBL/GenBank/DDBJ databases">
        <title>Annotation of Ajellomyces capsulatus strain H88.</title>
        <authorList>
            <person name="Champion M."/>
            <person name="Cuomo C."/>
            <person name="Ma L.-J."/>
            <person name="Henn M.R."/>
            <person name="Sil A."/>
            <person name="Goldman B."/>
            <person name="Young S.K."/>
            <person name="Kodira C.D."/>
            <person name="Zeng Q."/>
            <person name="Koehrsen M."/>
            <person name="Alvarado L."/>
            <person name="Berlin A."/>
            <person name="Borenstein D."/>
            <person name="Chen Z."/>
            <person name="Engels R."/>
            <person name="Freedman E."/>
            <person name="Gellesch M."/>
            <person name="Goldberg J."/>
            <person name="Griggs A."/>
            <person name="Gujja S."/>
            <person name="Heiman D."/>
            <person name="Hepburn T."/>
            <person name="Howarth C."/>
            <person name="Jen D."/>
            <person name="Larson L."/>
            <person name="Lewis B."/>
            <person name="Mehta T."/>
            <person name="Park D."/>
            <person name="Pearson M."/>
            <person name="Roberts A."/>
            <person name="Saif S."/>
            <person name="Shea T."/>
            <person name="Shenoy N."/>
            <person name="Sisk P."/>
            <person name="Stolte C."/>
            <person name="Sykes S."/>
            <person name="Walk T."/>
            <person name="White J."/>
            <person name="Yandava C."/>
            <person name="Klein B."/>
            <person name="McEwen J.G."/>
            <person name="Puccia R."/>
            <person name="Goldman G.H."/>
            <person name="Felipe M.S."/>
            <person name="Nino-Vega G."/>
            <person name="San-Blas G."/>
            <person name="Taylor J."/>
            <person name="Mendoza L."/>
            <person name="Galagan J."/>
            <person name="Nusbaum C."/>
            <person name="Birren B."/>
        </authorList>
    </citation>
    <scope>NUCLEOTIDE SEQUENCE [LARGE SCALE GENOMIC DNA]</scope>
    <source>
        <strain evidence="9">H88</strain>
    </source>
</reference>
<evidence type="ECO:0000256" key="1">
    <source>
        <dbReference type="ARBA" id="ARBA00016067"/>
    </source>
</evidence>
<evidence type="ECO:0000256" key="6">
    <source>
        <dbReference type="ARBA" id="ARBA00023306"/>
    </source>
</evidence>
<sequence length="1699" mass="186730">MDGEHIPKLASVAEKTLASKCKPGSMAYCPTMDLVALTSVDERVDVFRLNGQRVFGGVYGDGGRGGGERGREVRRIEWKGNGHLLAVACSDNIIRILSAYSGKTVHQLPCGHSVTSSVATAPSSSSTSPLGSASSVSCLGWGMNFTDGKNALKCLQDAEGRLTVDDLLSTEMQLSKIAQLKADLPRELAMLDMERSLPKLSTLPSTGNDDDVFGSRASIDSIFHTTNKNTGDSVDVLLAGFDDGTIHLRIFDCFDVGCFHVGSSLGSATNSRILLHAFHPISSTHSLLFSTENGMRLITLDLRFITKSGRYLSLLASKITQLQNLLRYIKQVQAQIQLEWKNSQDLPGRYIRNVTEDLQDKCACDFVTAAYHLLVTGDCFEPLREFLVDVLGERGHKRWEKAVTSGYEALRRLTHECLLPALERGGVLLSRLIGLSKFHKLSPILGLETADLEKCQDTIDCLGLLSHKVLIHSSRELHEFTAFSKWLRHEVDLQTADPLSATYEELTESRDSLDHGQVLSYIQGAMARSVLQDFIQPVPTQSPPDRWKPSGQDSSFYETYKKLLKQQDQKKRANQIDMPLLGDLTARLGLQSEKVFKQIAETQRRGILHRSPLALGPDCDAKVVDMTMNFGHFENSAYPSVYIATKSKSSPWILYLYRVIIDTVNGVSSTKATLLSAISLKRGSITAVKFVEDGTLMLLLSDLGNVHLLSFPYIPNTDTPFHPNYIRVGDDGSETSATSDSVTPPVQVTLLHLANGEQDAELVRHTFPQQGGMEPVELEVNGRKGRRVVCVLYADGLRYSVFDMDSSGVAEEEEEAGDGEMEVEDKAYAVIDIQLNAGGFVCWMKRRGAGEFRLCGTNQDIGLIRTIAPALSTPPMVLSLNKTYPRQKDACLANVNAKPKLVAKYSFPCRLFAPPSQQHPSSVTNHATTAGVEFGNMDVNQVLTSTLSTDAATRQSAEQQLLHAAEVDFATYLTTLAGELANEAAAPTVRIAAGIALKNSFTFRELDRLREVQGRWVHQLSPEIKKTVKELALKTLKSDDARAGQSAAQLIAVIAAIELPRNEWPELMDTLVKNVNSGSDHMKQASLTTIGFICESDEPELRESLSAHSNAILTAVVQGARREETNAEVRNAALTALGDAMEFVRSNFENDGERNYIMQVVCEATQAEDTRIQSGAFGCLNRIMGLYYEKMRFYMEKALFGLTILGMKNEEEDVAKLAIEFWCTVCEEEIAIEDDNAAAQAEGSTEIRPFFGFARIACREVVPVLLHLMTKQDEDAADDDYDTSRAAYQALQLYAQCVAAEVIPPVLTFVEENLRSEDWHRRDAAVSAFGAIMDGPDAQTLDPLIKQALPVLIGMMDDKVIHVKDSAAYALGRICDYCSESIDPEAHLQPLISCLFHGLASNPKIAGSCCWALMNLAERFAGEAGAQTNPLSKHFQDSVTSLLTVTERHDTDNQLRTAAYEVLNSFVTNAANDSLPIVANLSDVILQRLEQTVPMQQQVVSVEDRITLEEMQTSLTSVLLSTTLSNQLKPSILETFGDIAQAIGLHFETYLVVVAGVLQQASGVTASPDVSYDMLDYIVSLREGIMDAWGGILLAYKGTPNANGLQPYVESIFQLLNIIAQDNNRSEGLLRASMGVIGDLADTFPNGEFAALFRNDFVSNLIRETRTNREFGPRTIETARWAREQVKRQIGLATAQVMS</sequence>
<name>F0UFT0_AJEC8</name>